<evidence type="ECO:0000313" key="2">
    <source>
        <dbReference type="Proteomes" id="UP000315017"/>
    </source>
</evidence>
<reference evidence="1 2" key="1">
    <citation type="submission" date="2019-02" db="EMBL/GenBank/DDBJ databases">
        <title>Deep-cultivation of Planctomycetes and their phenomic and genomic characterization uncovers novel biology.</title>
        <authorList>
            <person name="Wiegand S."/>
            <person name="Jogler M."/>
            <person name="Boedeker C."/>
            <person name="Pinto D."/>
            <person name="Vollmers J."/>
            <person name="Rivas-Marin E."/>
            <person name="Kohn T."/>
            <person name="Peeters S.H."/>
            <person name="Heuer A."/>
            <person name="Rast P."/>
            <person name="Oberbeckmann S."/>
            <person name="Bunk B."/>
            <person name="Jeske O."/>
            <person name="Meyerdierks A."/>
            <person name="Storesund J.E."/>
            <person name="Kallscheuer N."/>
            <person name="Luecker S."/>
            <person name="Lage O.M."/>
            <person name="Pohl T."/>
            <person name="Merkel B.J."/>
            <person name="Hornburger P."/>
            <person name="Mueller R.-W."/>
            <person name="Bruemmer F."/>
            <person name="Labrenz M."/>
            <person name="Spormann A.M."/>
            <person name="Op den Camp H."/>
            <person name="Overmann J."/>
            <person name="Amann R."/>
            <person name="Jetten M.S.M."/>
            <person name="Mascher T."/>
            <person name="Medema M.H."/>
            <person name="Devos D.P."/>
            <person name="Kaster A.-K."/>
            <person name="Ovreas L."/>
            <person name="Rohde M."/>
            <person name="Galperin M.Y."/>
            <person name="Jogler C."/>
        </authorList>
    </citation>
    <scope>NUCLEOTIDE SEQUENCE [LARGE SCALE GENOMIC DNA]</scope>
    <source>
        <strain evidence="1 2">ETA_A8</strain>
    </source>
</reference>
<name>A0A517Y5R6_9BACT</name>
<organism evidence="1 2">
    <name type="scientific">Anatilimnocola aggregata</name>
    <dbReference type="NCBI Taxonomy" id="2528021"/>
    <lineage>
        <taxon>Bacteria</taxon>
        <taxon>Pseudomonadati</taxon>
        <taxon>Planctomycetota</taxon>
        <taxon>Planctomycetia</taxon>
        <taxon>Pirellulales</taxon>
        <taxon>Pirellulaceae</taxon>
        <taxon>Anatilimnocola</taxon>
    </lineage>
</organism>
<dbReference type="AlphaFoldDB" id="A0A517Y5R6"/>
<protein>
    <submittedName>
        <fullName evidence="1">Uncharacterized protein</fullName>
    </submittedName>
</protein>
<keyword evidence="2" id="KW-1185">Reference proteome</keyword>
<dbReference type="EMBL" id="CP036274">
    <property type="protein sequence ID" value="QDU25472.1"/>
    <property type="molecule type" value="Genomic_DNA"/>
</dbReference>
<dbReference type="OrthoDB" id="286365at2"/>
<dbReference type="KEGG" id="aagg:ETAA8_05400"/>
<sequence length="161" mass="17899">MARNESDREDLLREATALVERAEYLLPGEEEPVVAGFRRDGSFSLFFGGERVVQFNSAGQLRRGYFHGRLLKADQGKLVWMTRERTADAVILLSQPVVSAEAGDLLRQATELVERLSSHLQQGRFTLVGQVPAEGKIVERIIAWSANMPRPLQVAAAPNAR</sequence>
<dbReference type="Proteomes" id="UP000315017">
    <property type="component" value="Chromosome"/>
</dbReference>
<accession>A0A517Y5R6</accession>
<gene>
    <name evidence="1" type="ORF">ETAA8_05400</name>
</gene>
<proteinExistence type="predicted"/>
<dbReference type="RefSeq" id="WP_145084458.1">
    <property type="nucleotide sequence ID" value="NZ_CP036274.1"/>
</dbReference>
<evidence type="ECO:0000313" key="1">
    <source>
        <dbReference type="EMBL" id="QDU25472.1"/>
    </source>
</evidence>